<dbReference type="Pfam" id="PF11741">
    <property type="entry name" value="AMIN"/>
    <property type="match status" value="1"/>
</dbReference>
<reference evidence="6 7" key="1">
    <citation type="submission" date="2023-07" db="EMBL/GenBank/DDBJ databases">
        <title>Genomic Encyclopedia of Type Strains, Phase IV (KMG-IV): sequencing the most valuable type-strain genomes for metagenomic binning, comparative biology and taxonomic classification.</title>
        <authorList>
            <person name="Goeker M."/>
        </authorList>
    </citation>
    <scope>NUCLEOTIDE SEQUENCE [LARGE SCALE GENOMIC DNA]</scope>
    <source>
        <strain evidence="6 7">DSM 11549</strain>
    </source>
</reference>
<dbReference type="Proteomes" id="UP001230253">
    <property type="component" value="Unassembled WGS sequence"/>
</dbReference>
<proteinExistence type="predicted"/>
<keyword evidence="3 6" id="KW-0378">Hydrolase</keyword>
<evidence type="ECO:0000313" key="7">
    <source>
        <dbReference type="Proteomes" id="UP001230253"/>
    </source>
</evidence>
<name>A0ABU0CA15_9BRAD</name>
<evidence type="ECO:0000256" key="2">
    <source>
        <dbReference type="ARBA" id="ARBA00011901"/>
    </source>
</evidence>
<dbReference type="EC" id="3.5.1.28" evidence="2"/>
<dbReference type="InterPro" id="IPR050695">
    <property type="entry name" value="N-acetylmuramoyl_amidase_3"/>
</dbReference>
<comment type="caution">
    <text evidence="6">The sequence shown here is derived from an EMBL/GenBank/DDBJ whole genome shotgun (WGS) entry which is preliminary data.</text>
</comment>
<keyword evidence="4" id="KW-0732">Signal</keyword>
<evidence type="ECO:0000259" key="5">
    <source>
        <dbReference type="SMART" id="SM00646"/>
    </source>
</evidence>
<keyword evidence="7" id="KW-1185">Reference proteome</keyword>
<gene>
    <name evidence="6" type="ORF">J2R99_003247</name>
</gene>
<organism evidence="6 7">
    <name type="scientific">Rhodopseudomonas julia</name>
    <dbReference type="NCBI Taxonomy" id="200617"/>
    <lineage>
        <taxon>Bacteria</taxon>
        <taxon>Pseudomonadati</taxon>
        <taxon>Pseudomonadota</taxon>
        <taxon>Alphaproteobacteria</taxon>
        <taxon>Hyphomicrobiales</taxon>
        <taxon>Nitrobacteraceae</taxon>
        <taxon>Rhodopseudomonas</taxon>
    </lineage>
</organism>
<dbReference type="Gene3D" id="3.40.630.40">
    <property type="entry name" value="Zn-dependent exopeptidases"/>
    <property type="match status" value="1"/>
</dbReference>
<dbReference type="PANTHER" id="PTHR30404">
    <property type="entry name" value="N-ACETYLMURAMOYL-L-ALANINE AMIDASE"/>
    <property type="match status" value="1"/>
</dbReference>
<evidence type="ECO:0000313" key="6">
    <source>
        <dbReference type="EMBL" id="MDQ0327378.1"/>
    </source>
</evidence>
<dbReference type="InterPro" id="IPR002508">
    <property type="entry name" value="MurNAc-LAA_cat"/>
</dbReference>
<accession>A0ABU0CA15</accession>
<evidence type="ECO:0000256" key="3">
    <source>
        <dbReference type="ARBA" id="ARBA00022801"/>
    </source>
</evidence>
<dbReference type="InterPro" id="IPR021731">
    <property type="entry name" value="AMIN_dom"/>
</dbReference>
<dbReference type="GO" id="GO:0008745">
    <property type="term" value="F:N-acetylmuramoyl-L-alanine amidase activity"/>
    <property type="evidence" value="ECO:0007669"/>
    <property type="project" value="UniProtKB-EC"/>
</dbReference>
<dbReference type="CDD" id="cd02696">
    <property type="entry name" value="MurNAc-LAA"/>
    <property type="match status" value="1"/>
</dbReference>
<comment type="catalytic activity">
    <reaction evidence="1">
        <text>Hydrolyzes the link between N-acetylmuramoyl residues and L-amino acid residues in certain cell-wall glycopeptides.</text>
        <dbReference type="EC" id="3.5.1.28"/>
    </reaction>
</comment>
<evidence type="ECO:0000256" key="1">
    <source>
        <dbReference type="ARBA" id="ARBA00001561"/>
    </source>
</evidence>
<sequence length="404" mass="43836">MVRFALMLLVLPWLAASPALAAKVSDIRVVGDSERTRMVLDVEGEPRFHILRLRAPYRLVVDLPDTEFVAPASKAKAVGLVSDYRFGQIAASRGRVVLDLTGPVAVEKSYLMPEVAEQPARLVLDMVPSTAEAFLEEAAPISEPTPALASLQEGEAGVSSEAHEIPIDRPDAADSRPVVVIDPGHGGIDSGAISSDGLLEKDITLGFAKALREVLIERGKTIPILTRDDDVFLSLGKRVAFARREGAALFISVHADTVPQDYVRGATVYTLSEEASDVLAARLAARENRADILAGLAIEDQPDEVATILFDLARRETRNLSMRFAADLVKDLGAEMVLNKKPRRGASFRVLKAPDVPSVLLELGYLSNNVDEKLFQSDEWRERTSEAVASAVEKYLALPGVARR</sequence>
<dbReference type="RefSeq" id="WP_307155421.1">
    <property type="nucleotide sequence ID" value="NZ_JAUSUK010000002.1"/>
</dbReference>
<dbReference type="PANTHER" id="PTHR30404:SF0">
    <property type="entry name" value="N-ACETYLMURAMOYL-L-ALANINE AMIDASE AMIC"/>
    <property type="match status" value="1"/>
</dbReference>
<dbReference type="EMBL" id="JAUSUK010000002">
    <property type="protein sequence ID" value="MDQ0327378.1"/>
    <property type="molecule type" value="Genomic_DNA"/>
</dbReference>
<feature type="signal peptide" evidence="4">
    <location>
        <begin position="1"/>
        <end position="21"/>
    </location>
</feature>
<evidence type="ECO:0000256" key="4">
    <source>
        <dbReference type="SAM" id="SignalP"/>
    </source>
</evidence>
<protein>
    <recommendedName>
        <fullName evidence="2">N-acetylmuramoyl-L-alanine amidase</fullName>
        <ecNumber evidence="2">3.5.1.28</ecNumber>
    </recommendedName>
</protein>
<dbReference type="Pfam" id="PF01520">
    <property type="entry name" value="Amidase_3"/>
    <property type="match status" value="1"/>
</dbReference>
<dbReference type="SMART" id="SM00646">
    <property type="entry name" value="Ami_3"/>
    <property type="match status" value="1"/>
</dbReference>
<dbReference type="SUPFAM" id="SSF53187">
    <property type="entry name" value="Zn-dependent exopeptidases"/>
    <property type="match status" value="1"/>
</dbReference>
<feature type="chain" id="PRO_5045370522" description="N-acetylmuramoyl-L-alanine amidase" evidence="4">
    <location>
        <begin position="22"/>
        <end position="404"/>
    </location>
</feature>
<feature type="domain" description="MurNAc-LAA" evidence="5">
    <location>
        <begin position="239"/>
        <end position="393"/>
    </location>
</feature>
<dbReference type="Gene3D" id="2.60.40.3500">
    <property type="match status" value="1"/>
</dbReference>